<dbReference type="GO" id="GO:0071039">
    <property type="term" value="P:nuclear polyadenylation-dependent CUT catabolic process"/>
    <property type="evidence" value="ECO:0007669"/>
    <property type="project" value="TreeGrafter"/>
</dbReference>
<dbReference type="GO" id="GO:0000176">
    <property type="term" value="C:nuclear exosome (RNase complex)"/>
    <property type="evidence" value="ECO:0007669"/>
    <property type="project" value="TreeGrafter"/>
</dbReference>
<dbReference type="GO" id="GO:0000166">
    <property type="term" value="F:nucleotide binding"/>
    <property type="evidence" value="ECO:0007669"/>
    <property type="project" value="InterPro"/>
</dbReference>
<dbReference type="GO" id="GO:0003727">
    <property type="term" value="F:single-stranded RNA binding"/>
    <property type="evidence" value="ECO:0007669"/>
    <property type="project" value="TreeGrafter"/>
</dbReference>
<dbReference type="FunFam" id="3.30.420.10:FF:000059">
    <property type="entry name" value="Exosome complex exonuclease Rrp6"/>
    <property type="match status" value="1"/>
</dbReference>
<dbReference type="AlphaFoldDB" id="A0AAE1F8M6"/>
<dbReference type="InterPro" id="IPR036397">
    <property type="entry name" value="RNaseH_sf"/>
</dbReference>
<evidence type="ECO:0000256" key="5">
    <source>
        <dbReference type="ARBA" id="ARBA00022835"/>
    </source>
</evidence>
<dbReference type="InterPro" id="IPR045092">
    <property type="entry name" value="Rrp6-like"/>
</dbReference>
<dbReference type="PANTHER" id="PTHR12124">
    <property type="entry name" value="POLYMYOSITIS/SCLERODERMA AUTOANTIGEN-RELATED"/>
    <property type="match status" value="1"/>
</dbReference>
<evidence type="ECO:0000256" key="3">
    <source>
        <dbReference type="ARBA" id="ARBA00022722"/>
    </source>
</evidence>
<protein>
    <recommendedName>
        <fullName evidence="9">Exosome complex component 10 homolog</fullName>
    </recommendedName>
</protein>
<evidence type="ECO:0000256" key="6">
    <source>
        <dbReference type="ARBA" id="ARBA00022839"/>
    </source>
</evidence>
<evidence type="ECO:0000256" key="1">
    <source>
        <dbReference type="ARBA" id="ARBA00004123"/>
    </source>
</evidence>
<feature type="compositionally biased region" description="Polar residues" evidence="10">
    <location>
        <begin position="852"/>
        <end position="868"/>
    </location>
</feature>
<feature type="region of interest" description="Disordered" evidence="10">
    <location>
        <begin position="691"/>
        <end position="810"/>
    </location>
</feature>
<name>A0AAE1F8M6_PETCI</name>
<evidence type="ECO:0000313" key="12">
    <source>
        <dbReference type="EMBL" id="KAK3869307.1"/>
    </source>
</evidence>
<keyword evidence="6" id="KW-0269">Exonuclease</keyword>
<dbReference type="Gene3D" id="1.10.150.80">
    <property type="entry name" value="HRDC domain"/>
    <property type="match status" value="1"/>
</dbReference>
<dbReference type="FunFam" id="1.10.150.80:FF:000001">
    <property type="entry name" value="Putative exosome component 10"/>
    <property type="match status" value="1"/>
</dbReference>
<evidence type="ECO:0000256" key="4">
    <source>
        <dbReference type="ARBA" id="ARBA00022801"/>
    </source>
</evidence>
<dbReference type="Proteomes" id="UP001286313">
    <property type="component" value="Unassembled WGS sequence"/>
</dbReference>
<dbReference type="PROSITE" id="PS50967">
    <property type="entry name" value="HRDC"/>
    <property type="match status" value="1"/>
</dbReference>
<dbReference type="InterPro" id="IPR044876">
    <property type="entry name" value="HRDC_dom_sf"/>
</dbReference>
<reference evidence="12" key="1">
    <citation type="submission" date="2023-10" db="EMBL/GenBank/DDBJ databases">
        <title>Genome assemblies of two species of porcelain crab, Petrolisthes cinctipes and Petrolisthes manimaculis (Anomura: Porcellanidae).</title>
        <authorList>
            <person name="Angst P."/>
        </authorList>
    </citation>
    <scope>NUCLEOTIDE SEQUENCE</scope>
    <source>
        <strain evidence="12">PB745_01</strain>
        <tissue evidence="12">Gill</tissue>
    </source>
</reference>
<comment type="caution">
    <text evidence="12">The sequence shown here is derived from an EMBL/GenBank/DDBJ whole genome shotgun (WGS) entry which is preliminary data.</text>
</comment>
<dbReference type="SUPFAM" id="SSF53098">
    <property type="entry name" value="Ribonuclease H-like"/>
    <property type="match status" value="1"/>
</dbReference>
<feature type="compositionally biased region" description="Basic residues" evidence="10">
    <location>
        <begin position="842"/>
        <end position="851"/>
    </location>
</feature>
<evidence type="ECO:0000256" key="7">
    <source>
        <dbReference type="ARBA" id="ARBA00023242"/>
    </source>
</evidence>
<dbReference type="InterPro" id="IPR010997">
    <property type="entry name" value="HRDC-like_sf"/>
</dbReference>
<dbReference type="SMART" id="SM00474">
    <property type="entry name" value="35EXOc"/>
    <property type="match status" value="1"/>
</dbReference>
<keyword evidence="2" id="KW-0698">rRNA processing</keyword>
<dbReference type="InterPro" id="IPR049559">
    <property type="entry name" value="Rrp6p-like_exo"/>
</dbReference>
<gene>
    <name evidence="12" type="ORF">Pcinc_025355</name>
</gene>
<evidence type="ECO:0000256" key="8">
    <source>
        <dbReference type="ARBA" id="ARBA00043957"/>
    </source>
</evidence>
<evidence type="ECO:0000256" key="10">
    <source>
        <dbReference type="SAM" id="MobiDB-lite"/>
    </source>
</evidence>
<evidence type="ECO:0000256" key="9">
    <source>
        <dbReference type="ARBA" id="ARBA00070365"/>
    </source>
</evidence>
<feature type="compositionally biased region" description="Acidic residues" evidence="10">
    <location>
        <begin position="754"/>
        <end position="764"/>
    </location>
</feature>
<dbReference type="InterPro" id="IPR002562">
    <property type="entry name" value="3'-5'_exonuclease_dom"/>
</dbReference>
<feature type="domain" description="HRDC" evidence="11">
    <location>
        <begin position="440"/>
        <end position="520"/>
    </location>
</feature>
<dbReference type="CDD" id="cd06147">
    <property type="entry name" value="Rrp6p_like_exo"/>
    <property type="match status" value="1"/>
</dbReference>
<dbReference type="InterPro" id="IPR002121">
    <property type="entry name" value="HRDC_dom"/>
</dbReference>
<dbReference type="GO" id="GO:0005730">
    <property type="term" value="C:nucleolus"/>
    <property type="evidence" value="ECO:0007669"/>
    <property type="project" value="TreeGrafter"/>
</dbReference>
<feature type="compositionally biased region" description="Basic and acidic residues" evidence="10">
    <location>
        <begin position="691"/>
        <end position="710"/>
    </location>
</feature>
<dbReference type="GO" id="GO:0071036">
    <property type="term" value="P:nuclear polyadenylation-dependent snoRNA catabolic process"/>
    <property type="evidence" value="ECO:0007669"/>
    <property type="project" value="TreeGrafter"/>
</dbReference>
<dbReference type="Pfam" id="PF00570">
    <property type="entry name" value="HRDC"/>
    <property type="match status" value="1"/>
</dbReference>
<accession>A0AAE1F8M6</accession>
<dbReference type="SUPFAM" id="SSF47819">
    <property type="entry name" value="HRDC-like"/>
    <property type="match status" value="1"/>
</dbReference>
<dbReference type="GO" id="GO:0071038">
    <property type="term" value="P:TRAMP-dependent tRNA surveillance pathway"/>
    <property type="evidence" value="ECO:0007669"/>
    <property type="project" value="TreeGrafter"/>
</dbReference>
<dbReference type="GO" id="GO:0071037">
    <property type="term" value="P:nuclear polyadenylation-dependent snRNA catabolic process"/>
    <property type="evidence" value="ECO:0007669"/>
    <property type="project" value="TreeGrafter"/>
</dbReference>
<comment type="similarity">
    <text evidence="8">Belongs to the exosome component 10/RRP6 family.</text>
</comment>
<dbReference type="InterPro" id="IPR012337">
    <property type="entry name" value="RNaseH-like_sf"/>
</dbReference>
<dbReference type="GO" id="GO:0000467">
    <property type="term" value="P:exonucleolytic trimming to generate mature 3'-end of 5.8S rRNA from tricistronic rRNA transcript (SSU-rRNA, 5.8S rRNA, LSU-rRNA)"/>
    <property type="evidence" value="ECO:0007669"/>
    <property type="project" value="InterPro"/>
</dbReference>
<dbReference type="GO" id="GO:0071035">
    <property type="term" value="P:nuclear polyadenylation-dependent rRNA catabolic process"/>
    <property type="evidence" value="ECO:0007669"/>
    <property type="project" value="TreeGrafter"/>
</dbReference>
<dbReference type="SMART" id="SM00341">
    <property type="entry name" value="HRDC"/>
    <property type="match status" value="1"/>
</dbReference>
<keyword evidence="4" id="KW-0378">Hydrolase</keyword>
<feature type="region of interest" description="Disordered" evidence="10">
    <location>
        <begin position="834"/>
        <end position="868"/>
    </location>
</feature>
<keyword evidence="3" id="KW-0540">Nuclease</keyword>
<comment type="subcellular location">
    <subcellularLocation>
        <location evidence="1">Nucleus</location>
    </subcellularLocation>
</comment>
<organism evidence="12 13">
    <name type="scientific">Petrolisthes cinctipes</name>
    <name type="common">Flat porcelain crab</name>
    <dbReference type="NCBI Taxonomy" id="88211"/>
    <lineage>
        <taxon>Eukaryota</taxon>
        <taxon>Metazoa</taxon>
        <taxon>Ecdysozoa</taxon>
        <taxon>Arthropoda</taxon>
        <taxon>Crustacea</taxon>
        <taxon>Multicrustacea</taxon>
        <taxon>Malacostraca</taxon>
        <taxon>Eumalacostraca</taxon>
        <taxon>Eucarida</taxon>
        <taxon>Decapoda</taxon>
        <taxon>Pleocyemata</taxon>
        <taxon>Anomura</taxon>
        <taxon>Galatheoidea</taxon>
        <taxon>Porcellanidae</taxon>
        <taxon>Petrolisthes</taxon>
    </lineage>
</organism>
<dbReference type="Pfam" id="PF01612">
    <property type="entry name" value="DNA_pol_A_exo1"/>
    <property type="match status" value="1"/>
</dbReference>
<evidence type="ECO:0000256" key="2">
    <source>
        <dbReference type="ARBA" id="ARBA00022552"/>
    </source>
</evidence>
<keyword evidence="13" id="KW-1185">Reference proteome</keyword>
<dbReference type="GO" id="GO:0071051">
    <property type="term" value="P:poly(A)-dependent snoRNA 3'-end processing"/>
    <property type="evidence" value="ECO:0007669"/>
    <property type="project" value="TreeGrafter"/>
</dbReference>
<dbReference type="GO" id="GO:0000175">
    <property type="term" value="F:3'-5'-RNA exonuclease activity"/>
    <property type="evidence" value="ECO:0007669"/>
    <property type="project" value="InterPro"/>
</dbReference>
<dbReference type="Gene3D" id="3.30.420.10">
    <property type="entry name" value="Ribonuclease H-like superfamily/Ribonuclease H"/>
    <property type="match status" value="1"/>
</dbReference>
<dbReference type="PANTHER" id="PTHR12124:SF47">
    <property type="entry name" value="EXOSOME COMPONENT 10"/>
    <property type="match status" value="1"/>
</dbReference>
<dbReference type="GO" id="GO:0071040">
    <property type="term" value="P:nuclear polyadenylation-dependent antisense transcript catabolic process"/>
    <property type="evidence" value="ECO:0007669"/>
    <property type="project" value="TreeGrafter"/>
</dbReference>
<dbReference type="GO" id="GO:0071044">
    <property type="term" value="P:histone mRNA catabolic process"/>
    <property type="evidence" value="ECO:0007669"/>
    <property type="project" value="TreeGrafter"/>
</dbReference>
<evidence type="ECO:0000313" key="13">
    <source>
        <dbReference type="Proteomes" id="UP001286313"/>
    </source>
</evidence>
<keyword evidence="7" id="KW-0539">Nucleus</keyword>
<proteinExistence type="inferred from homology"/>
<dbReference type="EMBL" id="JAWQEG010002853">
    <property type="protein sequence ID" value="KAK3869307.1"/>
    <property type="molecule type" value="Genomic_DNA"/>
</dbReference>
<keyword evidence="5" id="KW-0271">Exosome</keyword>
<sequence length="868" mass="100092">MDTGPPSFTGGKKMDDFVKSAMMDVKRCQKMAMELQGWQHYRDYPGVQQTIDQVNSTISSVIGNIFCHQDIKLDLSDLRLSDKLEMIREGNDALLERINSDVDEAAGVKKNHDEELMTPVIKKVQAPSTPGRSKNVVLLAARNVQKPQLFFTEKISNSAKQPFVPFLTEKPNSLKPLSILICLDPTGREYYSHPYEYELNHWNPEPNQLEYTEAIPPRPMKDSSLIMIDTEHDLMNLVKQLSKCTEIAVDLEHHAFRSYLGLTCLMQISTRTTDYIVDTLALRGKLTILNEVFTHRKITKVIHGSDYDVLWLQRDCGVYLVNLFDTHQAAIVLEYPHRSLAALLHRFCDIQANKIFQRADWRIRPLPEEFIEYARQDTHSLLYIYDQLKIELIDKGNNLNNLITSVYDRSRELCLKRYEKPIVGRESHQVLYRHSRKAFNSKQMFALRELYLWRDKVGREQDESPEYVLPKHMLLQIAEVLPKEMQGILACCNPIPPLVKTELLTLHTIIREAREQPIVEIKQTEAVPSVQEYQNTMETLTADLNPNLTCKHDLSHCEDDAKEMPTLMNSQMKFLNDDNEVTTIIIGLKSSSDLFDASQHAPKPTLPLDIKEVFTSPFERYTAYQDLKPYLEEEKDKKKRVGYQDLDKMNRVKEHFLTLTNNTPEEFKMAPTRTFSGATRVEADGSMIEFEGKHQDNVDAEENKKKEKTAPKKYSMQEKIQMDRAQKSGKRKSTGNDNENESPPKVQKVIKQENEEETGVEADGESTKVKEEDEEMEDKETEGGSTKVKEEEEETEDNLPETMKESPQQGFSYDAQDFTIFLKAQRKLQDCRQKVKDGFRGKNQKNKRGKSSMKSFTWGNNTTPKGPR</sequence>
<evidence type="ECO:0000259" key="11">
    <source>
        <dbReference type="PROSITE" id="PS50967"/>
    </source>
</evidence>